<dbReference type="EMBL" id="JBICCN010000039">
    <property type="protein sequence ID" value="KAL3099581.1"/>
    <property type="molecule type" value="Genomic_DNA"/>
</dbReference>
<sequence>MINIFYGQRLLVSNIFTDKHGQFEKFIPVDDVKLIENCKKIYIGFYSGKSELIQMLYSFAKNRLDAKESSVKKIYAKFEPNACLKFSEQKFNEHSIKIREHQNEMRRTEPRNMNKKGVKNNEENQAFMNIFKVSFDQKIVNINEATENAEIVSNKNFLNEEKYRISNEYYENESKSYEGEVSSSAESLENKMKQLSNKVGNKFRSVFSGENKGKQKKPPHVFDLI</sequence>
<accession>A0ABD2K9N7</accession>
<reference evidence="2 3" key="1">
    <citation type="submission" date="2024-10" db="EMBL/GenBank/DDBJ databases">
        <authorList>
            <person name="Kim D."/>
        </authorList>
    </citation>
    <scope>NUCLEOTIDE SEQUENCE [LARGE SCALE GENOMIC DNA]</scope>
    <source>
        <strain evidence="2">Taebaek</strain>
    </source>
</reference>
<organism evidence="2 3">
    <name type="scientific">Heterodera schachtii</name>
    <name type="common">Sugarbeet cyst nematode worm</name>
    <name type="synonym">Tylenchus schachtii</name>
    <dbReference type="NCBI Taxonomy" id="97005"/>
    <lineage>
        <taxon>Eukaryota</taxon>
        <taxon>Metazoa</taxon>
        <taxon>Ecdysozoa</taxon>
        <taxon>Nematoda</taxon>
        <taxon>Chromadorea</taxon>
        <taxon>Rhabditida</taxon>
        <taxon>Tylenchina</taxon>
        <taxon>Tylenchomorpha</taxon>
        <taxon>Tylenchoidea</taxon>
        <taxon>Heteroderidae</taxon>
        <taxon>Heteroderinae</taxon>
        <taxon>Heterodera</taxon>
    </lineage>
</organism>
<evidence type="ECO:0000313" key="2">
    <source>
        <dbReference type="EMBL" id="KAL3099581.1"/>
    </source>
</evidence>
<evidence type="ECO:0000256" key="1">
    <source>
        <dbReference type="SAM" id="MobiDB-lite"/>
    </source>
</evidence>
<keyword evidence="3" id="KW-1185">Reference proteome</keyword>
<dbReference type="AlphaFoldDB" id="A0ABD2K9N7"/>
<protein>
    <submittedName>
        <fullName evidence="2">Uncharacterized protein</fullName>
    </submittedName>
</protein>
<evidence type="ECO:0000313" key="3">
    <source>
        <dbReference type="Proteomes" id="UP001620645"/>
    </source>
</evidence>
<gene>
    <name evidence="2" type="ORF">niasHS_003036</name>
</gene>
<comment type="caution">
    <text evidence="2">The sequence shown here is derived from an EMBL/GenBank/DDBJ whole genome shotgun (WGS) entry which is preliminary data.</text>
</comment>
<feature type="region of interest" description="Disordered" evidence="1">
    <location>
        <begin position="204"/>
        <end position="225"/>
    </location>
</feature>
<proteinExistence type="predicted"/>
<dbReference type="Proteomes" id="UP001620645">
    <property type="component" value="Unassembled WGS sequence"/>
</dbReference>
<name>A0ABD2K9N7_HETSC</name>